<dbReference type="GO" id="GO:0005615">
    <property type="term" value="C:extracellular space"/>
    <property type="evidence" value="ECO:0007669"/>
    <property type="project" value="TreeGrafter"/>
</dbReference>
<dbReference type="OrthoDB" id="6503369at2759"/>
<keyword evidence="6" id="KW-0732">Signal</keyword>
<dbReference type="PROSITE" id="PS51162">
    <property type="entry name" value="THYROGLOBULIN_1_2"/>
    <property type="match status" value="3"/>
</dbReference>
<dbReference type="InterPro" id="IPR000716">
    <property type="entry name" value="Thyroglobulin_1"/>
</dbReference>
<keyword evidence="10" id="KW-1185">Reference proteome</keyword>
<comment type="caution">
    <text evidence="5">Lacks conserved residue(s) required for the propagation of feature annotation.</text>
</comment>
<dbReference type="CDD" id="cd00191">
    <property type="entry name" value="TY"/>
    <property type="match status" value="1"/>
</dbReference>
<dbReference type="InterPro" id="IPR036857">
    <property type="entry name" value="Thyroglobulin_1_sf"/>
</dbReference>
<sequence length="459" mass="52978">MFIVRLFLKFSDLLLIGWLISPTKLYVRGDFQVCTPNFCLYSKCDDSACKNSGKGSNKILFHNVTTCGCCNRCIEQLDEGSDCLLEMKGNLPDTQCGPHLRCSLDRKSPTNAACKKISEVTRSGCEHNRIQVGSSQFRMIFDQQPECDQFGDYAVRQCRHGTLCQCVKPFLNITSGELQIQPIFGTDVYTKRNSMNCLCSYQFEKMNEKLREFVNSLEQNQRRTMADSKDLTHWPNQIEPIFSVRCKPNGNYEPFQIYGNYTYCVEESTGKVIDRPVRYEHAKDLPCYSHRYSFQTACLIHYNKMINEYHRIEKNLKANSIGFDDVNCDLDGSYSPVQCENDKCYCVDKSGRKYPKTSVDRNDDYFARTQQCTCVRNQDLIRQITKRDKITEIFSKYHCDQNGNYLPLQCSTTECYCVDPITGFAVTDGSLKTEKKIIKSFKCYLNYPNKQLLDLLIDI</sequence>
<dbReference type="SUPFAM" id="SSF57610">
    <property type="entry name" value="Thyroglobulin type-1 domain"/>
    <property type="match status" value="4"/>
</dbReference>
<dbReference type="PANTHER" id="PTHR12352">
    <property type="entry name" value="SECRETED MODULAR CALCIUM-BINDING PROTEIN"/>
    <property type="match status" value="1"/>
</dbReference>
<feature type="signal peptide" evidence="6">
    <location>
        <begin position="1"/>
        <end position="22"/>
    </location>
</feature>
<organism evidence="8">
    <name type="scientific">Sarcoptes scabiei</name>
    <name type="common">Itch mite</name>
    <name type="synonym">Acarus scabiei</name>
    <dbReference type="NCBI Taxonomy" id="52283"/>
    <lineage>
        <taxon>Eukaryota</taxon>
        <taxon>Metazoa</taxon>
        <taxon>Ecdysozoa</taxon>
        <taxon>Arthropoda</taxon>
        <taxon>Chelicerata</taxon>
        <taxon>Arachnida</taxon>
        <taxon>Acari</taxon>
        <taxon>Acariformes</taxon>
        <taxon>Sarcoptiformes</taxon>
        <taxon>Astigmata</taxon>
        <taxon>Psoroptidia</taxon>
        <taxon>Sarcoptoidea</taxon>
        <taxon>Sarcoptidae</taxon>
        <taxon>Sarcoptinae</taxon>
        <taxon>Sarcoptes</taxon>
    </lineage>
</organism>
<accession>A0A834RIA7</accession>
<protein>
    <recommendedName>
        <fullName evidence="7">Thyroglobulin type-1 domain-containing protein</fullName>
    </recommendedName>
</protein>
<dbReference type="GO" id="GO:0007160">
    <property type="term" value="P:cell-matrix adhesion"/>
    <property type="evidence" value="ECO:0007669"/>
    <property type="project" value="TreeGrafter"/>
</dbReference>
<evidence type="ECO:0000256" key="2">
    <source>
        <dbReference type="ARBA" id="ARBA00022525"/>
    </source>
</evidence>
<dbReference type="GO" id="GO:0005604">
    <property type="term" value="C:basement membrane"/>
    <property type="evidence" value="ECO:0007669"/>
    <property type="project" value="TreeGrafter"/>
</dbReference>
<dbReference type="EnsemblMetazoa" id="SSS_7905s_mrna">
    <property type="protein sequence ID" value="KAF7496715.1"/>
    <property type="gene ID" value="SSS_7905"/>
</dbReference>
<comment type="subcellular location">
    <subcellularLocation>
        <location evidence="1">Secreted</location>
    </subcellularLocation>
</comment>
<name>A0A834RIA7_SARSC</name>
<feature type="chain" id="PRO_5038259433" description="Thyroglobulin type-1 domain-containing protein" evidence="6">
    <location>
        <begin position="23"/>
        <end position="459"/>
    </location>
</feature>
<keyword evidence="2" id="KW-0964">Secreted</keyword>
<dbReference type="AlphaFoldDB" id="A0A834RIA7"/>
<dbReference type="EMBL" id="WVUK01000001">
    <property type="protein sequence ID" value="KAF7496715.1"/>
    <property type="molecule type" value="Genomic_DNA"/>
</dbReference>
<dbReference type="Gene3D" id="4.10.800.10">
    <property type="entry name" value="Thyroglobulin type-1"/>
    <property type="match status" value="3"/>
</dbReference>
<dbReference type="InterPro" id="IPR051950">
    <property type="entry name" value="Dev_reg/Prot_inhib"/>
</dbReference>
<dbReference type="Pfam" id="PF00086">
    <property type="entry name" value="Thyroglobulin_1"/>
    <property type="match status" value="2"/>
</dbReference>
<keyword evidence="4" id="KW-1015">Disulfide bond</keyword>
<feature type="domain" description="Thyroglobulin type-1" evidence="7">
    <location>
        <begin position="295"/>
        <end position="372"/>
    </location>
</feature>
<reference evidence="10" key="1">
    <citation type="journal article" date="2020" name="PLoS Negl. Trop. Dis.">
        <title>High-quality nuclear genome for Sarcoptes scabiei-A critical resource for a neglected parasite.</title>
        <authorList>
            <person name="Korhonen P.K."/>
            <person name="Gasser R.B."/>
            <person name="Ma G."/>
            <person name="Wang T."/>
            <person name="Stroehlein A.J."/>
            <person name="Young N.D."/>
            <person name="Ang C.S."/>
            <person name="Fernando D.D."/>
            <person name="Lu H.C."/>
            <person name="Taylor S."/>
            <person name="Reynolds S.L."/>
            <person name="Mofiz E."/>
            <person name="Najaraj S.H."/>
            <person name="Gowda H."/>
            <person name="Madugundu A."/>
            <person name="Renuse S."/>
            <person name="Holt D."/>
            <person name="Pandey A."/>
            <person name="Papenfuss A.T."/>
            <person name="Fischer K."/>
        </authorList>
    </citation>
    <scope>NUCLEOTIDE SEQUENCE [LARGE SCALE GENOMIC DNA]</scope>
</reference>
<evidence type="ECO:0000313" key="8">
    <source>
        <dbReference type="EMBL" id="KAF7496715.1"/>
    </source>
</evidence>
<evidence type="ECO:0000313" key="10">
    <source>
        <dbReference type="Proteomes" id="UP000070412"/>
    </source>
</evidence>
<dbReference type="Proteomes" id="UP000070412">
    <property type="component" value="Unassembled WGS sequence"/>
</dbReference>
<proteinExistence type="predicted"/>
<evidence type="ECO:0000256" key="4">
    <source>
        <dbReference type="ARBA" id="ARBA00023157"/>
    </source>
</evidence>
<feature type="domain" description="Thyroglobulin type-1" evidence="7">
    <location>
        <begin position="122"/>
        <end position="197"/>
    </location>
</feature>
<dbReference type="SMART" id="SM00211">
    <property type="entry name" value="TY"/>
    <property type="match status" value="3"/>
</dbReference>
<evidence type="ECO:0000256" key="1">
    <source>
        <dbReference type="ARBA" id="ARBA00004613"/>
    </source>
</evidence>
<evidence type="ECO:0000256" key="3">
    <source>
        <dbReference type="ARBA" id="ARBA00022737"/>
    </source>
</evidence>
<keyword evidence="3" id="KW-0677">Repeat</keyword>
<dbReference type="PANTHER" id="PTHR12352:SF3">
    <property type="entry name" value="NIDOGEN-2"/>
    <property type="match status" value="1"/>
</dbReference>
<evidence type="ECO:0000259" key="7">
    <source>
        <dbReference type="PROSITE" id="PS51162"/>
    </source>
</evidence>
<evidence type="ECO:0000256" key="6">
    <source>
        <dbReference type="SAM" id="SignalP"/>
    </source>
</evidence>
<reference evidence="8" key="2">
    <citation type="submission" date="2020-01" db="EMBL/GenBank/DDBJ databases">
        <authorList>
            <person name="Korhonen P.K.K."/>
            <person name="Guangxu M.G."/>
            <person name="Wang T.W."/>
            <person name="Stroehlein A.J.S."/>
            <person name="Young N.D."/>
            <person name="Ang C.-S.A."/>
            <person name="Fernando D.W.F."/>
            <person name="Lu H.L."/>
            <person name="Taylor S.T."/>
            <person name="Ehtesham M.E.M."/>
            <person name="Najaraj S.H.N."/>
            <person name="Harsha G.H.G."/>
            <person name="Madugundu A.M."/>
            <person name="Renuse S.R."/>
            <person name="Holt D.H."/>
            <person name="Pandey A.P."/>
            <person name="Papenfuss A.P."/>
            <person name="Gasser R.B.G."/>
            <person name="Fischer K.F."/>
        </authorList>
    </citation>
    <scope>NUCLEOTIDE SEQUENCE</scope>
    <source>
        <strain evidence="8">SSS_KF_BRIS2020</strain>
    </source>
</reference>
<evidence type="ECO:0000313" key="9">
    <source>
        <dbReference type="EnsemblMetazoa" id="KAF7496715.1"/>
    </source>
</evidence>
<feature type="domain" description="Thyroglobulin type-1" evidence="7">
    <location>
        <begin position="399"/>
        <end position="443"/>
    </location>
</feature>
<gene>
    <name evidence="8" type="ORF">SSS_7905</name>
</gene>
<evidence type="ECO:0000256" key="5">
    <source>
        <dbReference type="PROSITE-ProRule" id="PRU00500"/>
    </source>
</evidence>
<reference evidence="9" key="3">
    <citation type="submission" date="2022-06" db="UniProtKB">
        <authorList>
            <consortium name="EnsemblMetazoa"/>
        </authorList>
    </citation>
    <scope>IDENTIFICATION</scope>
</reference>